<feature type="transmembrane region" description="Helical" evidence="7">
    <location>
        <begin position="52"/>
        <end position="73"/>
    </location>
</feature>
<comment type="similarity">
    <text evidence="2">Belongs to the ExbB/TolQ family.</text>
</comment>
<gene>
    <name evidence="9" type="ORF">METZ01_LOCUS12876</name>
</gene>
<dbReference type="InterPro" id="IPR050790">
    <property type="entry name" value="ExbB/TolQ_transport"/>
</dbReference>
<dbReference type="GO" id="GO:0005886">
    <property type="term" value="C:plasma membrane"/>
    <property type="evidence" value="ECO:0007669"/>
    <property type="project" value="UniProtKB-SubCell"/>
</dbReference>
<accession>A0A381NZG9</accession>
<organism evidence="9">
    <name type="scientific">marine metagenome</name>
    <dbReference type="NCBI Taxonomy" id="408172"/>
    <lineage>
        <taxon>unclassified sequences</taxon>
        <taxon>metagenomes</taxon>
        <taxon>ecological metagenomes</taxon>
    </lineage>
</organism>
<feature type="domain" description="MotA/TolQ/ExbB proton channel" evidence="8">
    <location>
        <begin position="106"/>
        <end position="198"/>
    </location>
</feature>
<keyword evidence="6 7" id="KW-0472">Membrane</keyword>
<feature type="transmembrane region" description="Helical" evidence="7">
    <location>
        <begin position="21"/>
        <end position="46"/>
    </location>
</feature>
<dbReference type="GO" id="GO:0017038">
    <property type="term" value="P:protein import"/>
    <property type="evidence" value="ECO:0007669"/>
    <property type="project" value="TreeGrafter"/>
</dbReference>
<reference evidence="9" key="1">
    <citation type="submission" date="2018-05" db="EMBL/GenBank/DDBJ databases">
        <authorList>
            <person name="Lanie J.A."/>
            <person name="Ng W.-L."/>
            <person name="Kazmierczak K.M."/>
            <person name="Andrzejewski T.M."/>
            <person name="Davidsen T.M."/>
            <person name="Wayne K.J."/>
            <person name="Tettelin H."/>
            <person name="Glass J.I."/>
            <person name="Rusch D."/>
            <person name="Podicherti R."/>
            <person name="Tsui H.-C.T."/>
            <person name="Winkler M.E."/>
        </authorList>
    </citation>
    <scope>NUCLEOTIDE SEQUENCE</scope>
</reference>
<evidence type="ECO:0000259" key="8">
    <source>
        <dbReference type="Pfam" id="PF01618"/>
    </source>
</evidence>
<evidence type="ECO:0000256" key="4">
    <source>
        <dbReference type="ARBA" id="ARBA00022692"/>
    </source>
</evidence>
<protein>
    <recommendedName>
        <fullName evidence="8">MotA/TolQ/ExbB proton channel domain-containing protein</fullName>
    </recommendedName>
</protein>
<keyword evidence="4 7" id="KW-0812">Transmembrane</keyword>
<evidence type="ECO:0000256" key="2">
    <source>
        <dbReference type="ARBA" id="ARBA00010442"/>
    </source>
</evidence>
<evidence type="ECO:0000256" key="1">
    <source>
        <dbReference type="ARBA" id="ARBA00004651"/>
    </source>
</evidence>
<evidence type="ECO:0000256" key="6">
    <source>
        <dbReference type="ARBA" id="ARBA00023136"/>
    </source>
</evidence>
<evidence type="ECO:0000256" key="3">
    <source>
        <dbReference type="ARBA" id="ARBA00022475"/>
    </source>
</evidence>
<sequence>MSVLSNFLIAIRGTFKGHERTVILSVVVIILATVFSNIFIAIRSFFEAGGPVLWGILFVTIIMWTLIVERFWFFHYVLPQRINDISHEWQLRKINRTWSSNMIRNELISQVSVETHRFILTIETMMQILPLLGLLGTVVGMIGVFDVMTFFGTGNARLMASGVSQATIPTMAGLVAALSGLYIANLLKRTADDQVNKLADLLIREESR</sequence>
<dbReference type="Pfam" id="PF01618">
    <property type="entry name" value="MotA_ExbB"/>
    <property type="match status" value="1"/>
</dbReference>
<keyword evidence="3" id="KW-1003">Cell membrane</keyword>
<dbReference type="InterPro" id="IPR002898">
    <property type="entry name" value="MotA_ExbB_proton_chnl"/>
</dbReference>
<proteinExistence type="inferred from homology"/>
<dbReference type="EMBL" id="UINC01000714">
    <property type="protein sequence ID" value="SUZ60022.1"/>
    <property type="molecule type" value="Genomic_DNA"/>
</dbReference>
<evidence type="ECO:0000313" key="9">
    <source>
        <dbReference type="EMBL" id="SUZ60022.1"/>
    </source>
</evidence>
<name>A0A381NZG9_9ZZZZ</name>
<dbReference type="AlphaFoldDB" id="A0A381NZG9"/>
<feature type="transmembrane region" description="Helical" evidence="7">
    <location>
        <begin position="168"/>
        <end position="187"/>
    </location>
</feature>
<dbReference type="PANTHER" id="PTHR30625:SF18">
    <property type="entry name" value="TONB2 ENERGY TRANSDUCTION SYSTEM INNER MEMBRANE COMPONENT EXBB"/>
    <property type="match status" value="1"/>
</dbReference>
<feature type="transmembrane region" description="Helical" evidence="7">
    <location>
        <begin position="128"/>
        <end position="148"/>
    </location>
</feature>
<comment type="subcellular location">
    <subcellularLocation>
        <location evidence="1">Cell membrane</location>
        <topology evidence="1">Multi-pass membrane protein</topology>
    </subcellularLocation>
</comment>
<dbReference type="PANTHER" id="PTHR30625">
    <property type="entry name" value="PROTEIN TOLQ"/>
    <property type="match status" value="1"/>
</dbReference>
<evidence type="ECO:0000256" key="7">
    <source>
        <dbReference type="SAM" id="Phobius"/>
    </source>
</evidence>
<keyword evidence="5 7" id="KW-1133">Transmembrane helix</keyword>
<evidence type="ECO:0000256" key="5">
    <source>
        <dbReference type="ARBA" id="ARBA00022989"/>
    </source>
</evidence>